<feature type="binding site" evidence="3">
    <location>
        <begin position="588"/>
        <end position="589"/>
    </location>
    <ligand>
        <name>FAD</name>
        <dbReference type="ChEBI" id="CHEBI:57692"/>
    </ligand>
</feature>
<dbReference type="GO" id="GO:0016614">
    <property type="term" value="F:oxidoreductase activity, acting on CH-OH group of donors"/>
    <property type="evidence" value="ECO:0007669"/>
    <property type="project" value="InterPro"/>
</dbReference>
<dbReference type="SUPFAM" id="SSF54373">
    <property type="entry name" value="FAD-linked reductases, C-terminal domain"/>
    <property type="match status" value="1"/>
</dbReference>
<dbReference type="PANTHER" id="PTHR11552:SF138">
    <property type="entry name" value="DEHYDROGENASE PKFF-RELATED"/>
    <property type="match status" value="1"/>
</dbReference>
<evidence type="ECO:0000256" key="1">
    <source>
        <dbReference type="ARBA" id="ARBA00010790"/>
    </source>
</evidence>
<evidence type="ECO:0000256" key="3">
    <source>
        <dbReference type="PIRSR" id="PIRSR000137-2"/>
    </source>
</evidence>
<keyword evidence="4" id="KW-0732">Signal</keyword>
<evidence type="ECO:0000256" key="2">
    <source>
        <dbReference type="ARBA" id="ARBA00023180"/>
    </source>
</evidence>
<comment type="similarity">
    <text evidence="1">Belongs to the GMC oxidoreductase family.</text>
</comment>
<keyword evidence="2" id="KW-0325">Glycoprotein</keyword>
<dbReference type="GO" id="GO:0044550">
    <property type="term" value="P:secondary metabolite biosynthetic process"/>
    <property type="evidence" value="ECO:0007669"/>
    <property type="project" value="TreeGrafter"/>
</dbReference>
<dbReference type="SUPFAM" id="SSF51905">
    <property type="entry name" value="FAD/NAD(P)-binding domain"/>
    <property type="match status" value="1"/>
</dbReference>
<dbReference type="PIRSF" id="PIRSF000137">
    <property type="entry name" value="Alcohol_oxidase"/>
    <property type="match status" value="1"/>
</dbReference>
<evidence type="ECO:0000313" key="7">
    <source>
        <dbReference type="EMBL" id="KAF2689336.1"/>
    </source>
</evidence>
<feature type="domain" description="Glucose-methanol-choline oxidoreductase C-terminal" evidence="6">
    <location>
        <begin position="462"/>
        <end position="596"/>
    </location>
</feature>
<feature type="binding site" evidence="3">
    <location>
        <position position="283"/>
    </location>
    <ligand>
        <name>FAD</name>
        <dbReference type="ChEBI" id="CHEBI:57692"/>
    </ligand>
</feature>
<organism evidence="7 8">
    <name type="scientific">Lentithecium fluviatile CBS 122367</name>
    <dbReference type="NCBI Taxonomy" id="1168545"/>
    <lineage>
        <taxon>Eukaryota</taxon>
        <taxon>Fungi</taxon>
        <taxon>Dikarya</taxon>
        <taxon>Ascomycota</taxon>
        <taxon>Pezizomycotina</taxon>
        <taxon>Dothideomycetes</taxon>
        <taxon>Pleosporomycetidae</taxon>
        <taxon>Pleosporales</taxon>
        <taxon>Massarineae</taxon>
        <taxon>Lentitheciaceae</taxon>
        <taxon>Lentithecium</taxon>
    </lineage>
</organism>
<evidence type="ECO:0000259" key="6">
    <source>
        <dbReference type="Pfam" id="PF05199"/>
    </source>
</evidence>
<keyword evidence="3" id="KW-0274">FAD</keyword>
<keyword evidence="3" id="KW-0285">Flavoprotein</keyword>
<feature type="signal peptide" evidence="4">
    <location>
        <begin position="1"/>
        <end position="21"/>
    </location>
</feature>
<dbReference type="EMBL" id="MU005572">
    <property type="protein sequence ID" value="KAF2689336.1"/>
    <property type="molecule type" value="Genomic_DNA"/>
</dbReference>
<reference evidence="7" key="1">
    <citation type="journal article" date="2020" name="Stud. Mycol.">
        <title>101 Dothideomycetes genomes: a test case for predicting lifestyles and emergence of pathogens.</title>
        <authorList>
            <person name="Haridas S."/>
            <person name="Albert R."/>
            <person name="Binder M."/>
            <person name="Bloem J."/>
            <person name="Labutti K."/>
            <person name="Salamov A."/>
            <person name="Andreopoulos B."/>
            <person name="Baker S."/>
            <person name="Barry K."/>
            <person name="Bills G."/>
            <person name="Bluhm B."/>
            <person name="Cannon C."/>
            <person name="Castanera R."/>
            <person name="Culley D."/>
            <person name="Daum C."/>
            <person name="Ezra D."/>
            <person name="Gonzalez J."/>
            <person name="Henrissat B."/>
            <person name="Kuo A."/>
            <person name="Liang C."/>
            <person name="Lipzen A."/>
            <person name="Lutzoni F."/>
            <person name="Magnuson J."/>
            <person name="Mondo S."/>
            <person name="Nolan M."/>
            <person name="Ohm R."/>
            <person name="Pangilinan J."/>
            <person name="Park H.-J."/>
            <person name="Ramirez L."/>
            <person name="Alfaro M."/>
            <person name="Sun H."/>
            <person name="Tritt A."/>
            <person name="Yoshinaga Y."/>
            <person name="Zwiers L.-H."/>
            <person name="Turgeon B."/>
            <person name="Goodwin S."/>
            <person name="Spatafora J."/>
            <person name="Crous P."/>
            <person name="Grigoriev I."/>
        </authorList>
    </citation>
    <scope>NUCLEOTIDE SEQUENCE</scope>
    <source>
        <strain evidence="7">CBS 122367</strain>
    </source>
</reference>
<accession>A0A6G1JFU2</accession>
<dbReference type="GO" id="GO:0050660">
    <property type="term" value="F:flavin adenine dinucleotide binding"/>
    <property type="evidence" value="ECO:0007669"/>
    <property type="project" value="InterPro"/>
</dbReference>
<dbReference type="PANTHER" id="PTHR11552">
    <property type="entry name" value="GLUCOSE-METHANOL-CHOLINE GMC OXIDOREDUCTASE"/>
    <property type="match status" value="1"/>
</dbReference>
<name>A0A6G1JFU2_9PLEO</name>
<evidence type="ECO:0000259" key="5">
    <source>
        <dbReference type="Pfam" id="PF00732"/>
    </source>
</evidence>
<dbReference type="AlphaFoldDB" id="A0A6G1JFU2"/>
<dbReference type="InterPro" id="IPR036188">
    <property type="entry name" value="FAD/NAD-bd_sf"/>
</dbReference>
<protein>
    <submittedName>
        <fullName evidence="7">GMC oxidoreductase</fullName>
    </submittedName>
</protein>
<dbReference type="Proteomes" id="UP000799291">
    <property type="component" value="Unassembled WGS sequence"/>
</dbReference>
<feature type="binding site" evidence="3">
    <location>
        <begin position="542"/>
        <end position="543"/>
    </location>
    <ligand>
        <name>FAD</name>
        <dbReference type="ChEBI" id="CHEBI:57692"/>
    </ligand>
</feature>
<dbReference type="Pfam" id="PF05199">
    <property type="entry name" value="GMC_oxred_C"/>
    <property type="match status" value="1"/>
</dbReference>
<dbReference type="Gene3D" id="3.50.50.60">
    <property type="entry name" value="FAD/NAD(P)-binding domain"/>
    <property type="match status" value="1"/>
</dbReference>
<gene>
    <name evidence="7" type="ORF">K458DRAFT_329681</name>
</gene>
<evidence type="ECO:0000313" key="8">
    <source>
        <dbReference type="Proteomes" id="UP000799291"/>
    </source>
</evidence>
<dbReference type="InterPro" id="IPR007867">
    <property type="entry name" value="GMC_OxRtase_C"/>
</dbReference>
<comment type="cofactor">
    <cofactor evidence="3">
        <name>FAD</name>
        <dbReference type="ChEBI" id="CHEBI:57692"/>
    </cofactor>
</comment>
<evidence type="ECO:0000256" key="4">
    <source>
        <dbReference type="SAM" id="SignalP"/>
    </source>
</evidence>
<feature type="domain" description="Glucose-methanol-choline oxidoreductase N-terminal" evidence="5">
    <location>
        <begin position="39"/>
        <end position="358"/>
    </location>
</feature>
<dbReference type="Gene3D" id="3.30.560.10">
    <property type="entry name" value="Glucose Oxidase, domain 3"/>
    <property type="match status" value="1"/>
</dbReference>
<keyword evidence="8" id="KW-1185">Reference proteome</keyword>
<dbReference type="InterPro" id="IPR000172">
    <property type="entry name" value="GMC_OxRdtase_N"/>
</dbReference>
<dbReference type="Pfam" id="PF00732">
    <property type="entry name" value="GMC_oxred_N"/>
    <property type="match status" value="1"/>
</dbReference>
<proteinExistence type="inferred from homology"/>
<dbReference type="OrthoDB" id="269227at2759"/>
<dbReference type="InterPro" id="IPR012132">
    <property type="entry name" value="GMC_OxRdtase"/>
</dbReference>
<sequence length="607" mass="64615">MFSFKRIAFASLNALIALSEAGPIRIRADQVAKAGDAKFDYIVVGGGTAGLTIAARLAETASVAVVEAGGYYQIDYGNVSVVPLNALIAADVIDPTTNFPRRPYIDWELLTEPQVNANNRVLHYAQGKTLGGSSALNTMSYTRSSRSAYQRWADQVGDSSYTFNNLLPFYKKSVRLTPPNLAKRNAANATPEYDPRSFGNGGPLDVSWNNWVDPTLTWLAKALQAMGLAINPKGWSAGDLSGGSWTPGTIDPAHATRESSQTSFLEYALANNNNLKVYHHSLVSKILFKNKRATGVSVSTNGTAVYTLSAKKEVILSAGVFHSPQLLMVSGIGPKATLQALQIPVISDLPGVGQNLRDPISIGVARFVNTPAAQSIVSNPALKPEALRQYYEEAAGPYSSVAGYISFDRLPADLRATLPAETQAKLAAMPSDQPELQYIAGAIWTGTNLIGSTSATISNVFSKGSVTISSANISSQPIIDLGWFSDPADGDVLVAAIKRLRQAWATEPAQTISAGPEARPGVAADTDEELLAYIKSSANMMWHASSTCAMGKKKDKNAVVDSEAKVFGVKGLRVVDMSILPFSLPGQPQSTVYALAEKIADAIKKGN</sequence>
<feature type="chain" id="PRO_5026254556" evidence="4">
    <location>
        <begin position="22"/>
        <end position="607"/>
    </location>
</feature>